<sequence length="160" mass="17083">MAAATGAETMQSAFQQQQQAAFDALHGELVAEALAVATEFRVNVRTVAFLPDGYVGSGGSDGEQPQVAAHEFPGIPPEVRARKMMRRLVAKDVSRMGNAELAQHAARLLALRAAVVRKLREKEEKKTAAAGGEGNVMRALEQQQETSAGAAGFAKIRRVE</sequence>
<dbReference type="Gramene" id="TVU43469">
    <property type="protein sequence ID" value="TVU43469"/>
    <property type="gene ID" value="EJB05_09944"/>
</dbReference>
<evidence type="ECO:0000313" key="1">
    <source>
        <dbReference type="EMBL" id="TVU43469.1"/>
    </source>
</evidence>
<dbReference type="Proteomes" id="UP000324897">
    <property type="component" value="Unassembled WGS sequence"/>
</dbReference>
<gene>
    <name evidence="1" type="ORF">EJB05_09944</name>
</gene>
<accession>A0A5J9W526</accession>
<proteinExistence type="predicted"/>
<protein>
    <submittedName>
        <fullName evidence="1">Uncharacterized protein</fullName>
    </submittedName>
</protein>
<feature type="non-terminal residue" evidence="1">
    <location>
        <position position="1"/>
    </location>
</feature>
<dbReference type="EMBL" id="RWGY01000005">
    <property type="protein sequence ID" value="TVU43469.1"/>
    <property type="molecule type" value="Genomic_DNA"/>
</dbReference>
<name>A0A5J9W526_9POAL</name>
<organism evidence="1 2">
    <name type="scientific">Eragrostis curvula</name>
    <name type="common">weeping love grass</name>
    <dbReference type="NCBI Taxonomy" id="38414"/>
    <lineage>
        <taxon>Eukaryota</taxon>
        <taxon>Viridiplantae</taxon>
        <taxon>Streptophyta</taxon>
        <taxon>Embryophyta</taxon>
        <taxon>Tracheophyta</taxon>
        <taxon>Spermatophyta</taxon>
        <taxon>Magnoliopsida</taxon>
        <taxon>Liliopsida</taxon>
        <taxon>Poales</taxon>
        <taxon>Poaceae</taxon>
        <taxon>PACMAD clade</taxon>
        <taxon>Chloridoideae</taxon>
        <taxon>Eragrostideae</taxon>
        <taxon>Eragrostidinae</taxon>
        <taxon>Eragrostis</taxon>
    </lineage>
</organism>
<evidence type="ECO:0000313" key="2">
    <source>
        <dbReference type="Proteomes" id="UP000324897"/>
    </source>
</evidence>
<dbReference type="AlphaFoldDB" id="A0A5J9W526"/>
<keyword evidence="2" id="KW-1185">Reference proteome</keyword>
<reference evidence="1 2" key="1">
    <citation type="journal article" date="2019" name="Sci. Rep.">
        <title>A high-quality genome of Eragrostis curvula grass provides insights into Poaceae evolution and supports new strategies to enhance forage quality.</title>
        <authorList>
            <person name="Carballo J."/>
            <person name="Santos B.A.C.M."/>
            <person name="Zappacosta D."/>
            <person name="Garbus I."/>
            <person name="Selva J.P."/>
            <person name="Gallo C.A."/>
            <person name="Diaz A."/>
            <person name="Albertini E."/>
            <person name="Caccamo M."/>
            <person name="Echenique V."/>
        </authorList>
    </citation>
    <scope>NUCLEOTIDE SEQUENCE [LARGE SCALE GENOMIC DNA]</scope>
    <source>
        <strain evidence="2">cv. Victoria</strain>
        <tissue evidence="1">Leaf</tissue>
    </source>
</reference>
<comment type="caution">
    <text evidence="1">The sequence shown here is derived from an EMBL/GenBank/DDBJ whole genome shotgun (WGS) entry which is preliminary data.</text>
</comment>